<evidence type="ECO:0000313" key="4">
    <source>
        <dbReference type="EMBL" id="ADR19469.1"/>
    </source>
</evidence>
<dbReference type="Proteomes" id="UP000007039">
    <property type="component" value="Chromosome"/>
</dbReference>
<dbReference type="SUPFAM" id="SSF48452">
    <property type="entry name" value="TPR-like"/>
    <property type="match status" value="2"/>
</dbReference>
<evidence type="ECO:0000256" key="3">
    <source>
        <dbReference type="PROSITE-ProRule" id="PRU00339"/>
    </source>
</evidence>
<dbReference type="STRING" id="768670.Calni_1561"/>
<reference key="1">
    <citation type="submission" date="2010-11" db="EMBL/GenBank/DDBJ databases">
        <title>The complete genome of chromosome of Calditerrivibrio nitroreducens DSM 19672.</title>
        <authorList>
            <consortium name="US DOE Joint Genome Institute (JGI-PGF)"/>
            <person name="Lucas S."/>
            <person name="Copeland A."/>
            <person name="Lapidus A."/>
            <person name="Bruce D."/>
            <person name="Goodwin L."/>
            <person name="Pitluck S."/>
            <person name="Kyrpides N."/>
            <person name="Mavromatis K."/>
            <person name="Ivanova N."/>
            <person name="Mikhailova N."/>
            <person name="Zeytun A."/>
            <person name="Brettin T."/>
            <person name="Detter J.C."/>
            <person name="Tapia R."/>
            <person name="Han C."/>
            <person name="Land M."/>
            <person name="Hauser L."/>
            <person name="Markowitz V."/>
            <person name="Cheng J.-F."/>
            <person name="Hugenholtz P."/>
            <person name="Woyke T."/>
            <person name="Wu D."/>
            <person name="Spring S."/>
            <person name="Schroeder M."/>
            <person name="Brambilla E."/>
            <person name="Klenk H.-P."/>
            <person name="Eisen J.A."/>
        </authorList>
    </citation>
    <scope>NUCLEOTIDE SEQUENCE [LARGE SCALE GENOMIC DNA]</scope>
    <source>
        <strain>DSM 19672</strain>
    </source>
</reference>
<dbReference type="RefSeq" id="WP_013451680.1">
    <property type="nucleotide sequence ID" value="NC_014758.1"/>
</dbReference>
<dbReference type="InterPro" id="IPR019734">
    <property type="entry name" value="TPR_rpt"/>
</dbReference>
<name>E4TF29_CALNY</name>
<dbReference type="EMBL" id="CP002347">
    <property type="protein sequence ID" value="ADR19469.1"/>
    <property type="molecule type" value="Genomic_DNA"/>
</dbReference>
<dbReference type="OrthoDB" id="5482461at2"/>
<dbReference type="InterPro" id="IPR011990">
    <property type="entry name" value="TPR-like_helical_dom_sf"/>
</dbReference>
<evidence type="ECO:0000313" key="5">
    <source>
        <dbReference type="Proteomes" id="UP000007039"/>
    </source>
</evidence>
<dbReference type="Pfam" id="PF13181">
    <property type="entry name" value="TPR_8"/>
    <property type="match status" value="1"/>
</dbReference>
<keyword evidence="1" id="KW-0677">Repeat</keyword>
<dbReference type="KEGG" id="cni:Calni_1561"/>
<dbReference type="PANTHER" id="PTHR45586:SF1">
    <property type="entry name" value="LIPOPOLYSACCHARIDE ASSEMBLY PROTEIN B"/>
    <property type="match status" value="1"/>
</dbReference>
<evidence type="ECO:0000256" key="2">
    <source>
        <dbReference type="ARBA" id="ARBA00022803"/>
    </source>
</evidence>
<dbReference type="PANTHER" id="PTHR45586">
    <property type="entry name" value="TPR REPEAT-CONTAINING PROTEIN PA4667"/>
    <property type="match status" value="1"/>
</dbReference>
<dbReference type="HOGENOM" id="CLU_378420_0_0_0"/>
<sequence length="732" mass="84995">MIGFLGKKEVSLKDIKELFIKGQIKKAISLCEDYTKKNPDDFDSKIFLIEMYYSSGDKNRCISTILDVVKKLEDDKFYEKAAAVLRKGIKYYPDYYDFYKYLAKIFATKGLTADQIGILKELAASYEKIGEIDKFFNTLQDIFYIDKYNYGFIKYLIDKLIFYKRDKDICKYLQESIEVARHNNDVNLMGRLVELGISNKCIFGKSIKYTVSYFKNNPDKISVFIKESQNYLLNEFDEELFKEITAILPYDESSEFYDELFVKYTDSSLFEFLLPFFIKNDIDKISIMFDKMKDIKDKKIDRRYAEIFYKYLDRLPVDRFYDNLLLLAKLADHDDLRCKVVSAAGKSEDTVNVKQSSVLNLDLLDNDFSKKDDKSVFDLLEHSSYKSDTSHDAPIEENEIKVEHKSGLEKSDFDIELDLSEFEDKKDEGDISSDKDKKMDIAELDVGDDMFEIDLTEHTDSLTLNKGNVDNKISEGSFGDLSLDFFGDTQHKEPEDDTIKVDFSQQIQEIKEFVQKGRYEYAKVKLEELLLLDPENEELKELAVNIYSVSSFDDSALKDSPRPDIISFDNETKKVIKAIKDSIAKNVSPGDYEMHYDLAQAYMEMDLLDEAIDELKKSAYGDFRYKSLILMVECYKRLKKFNEAIDIVKLIILDFGKNNDVLKNSLYELGTIYELMGDYAAAKSHYAKLYSIDPAFRDVKDKIADSDFEAKQDVCEDSLSVEPKKKKKISFM</sequence>
<proteinExistence type="predicted"/>
<dbReference type="Pfam" id="PF13432">
    <property type="entry name" value="TPR_16"/>
    <property type="match status" value="1"/>
</dbReference>
<dbReference type="InterPro" id="IPR051012">
    <property type="entry name" value="CellSynth/LPSAsmb/PSIAsmb"/>
</dbReference>
<reference evidence="4 5" key="2">
    <citation type="journal article" date="2011" name="Stand. Genomic Sci.">
        <title>Complete genome sequence of Calditerrivibrio nitroreducens type strain (Yu37-1).</title>
        <authorList>
            <person name="Pitluck S."/>
            <person name="Sikorski J."/>
            <person name="Zeytun A."/>
            <person name="Lapidus A."/>
            <person name="Nolan M."/>
            <person name="Lucas S."/>
            <person name="Hammon N."/>
            <person name="Deshpande S."/>
            <person name="Cheng J.F."/>
            <person name="Tapia R."/>
            <person name="Han C."/>
            <person name="Goodwin L."/>
            <person name="Liolios K."/>
            <person name="Pagani I."/>
            <person name="Ivanova N."/>
            <person name="Mavromatis K."/>
            <person name="Pati A."/>
            <person name="Chen A."/>
            <person name="Palaniappan K."/>
            <person name="Hauser L."/>
            <person name="Chang Y.J."/>
            <person name="Jeffries C.D."/>
            <person name="Detter J.C."/>
            <person name="Brambilla E."/>
            <person name="Djao O.D."/>
            <person name="Rohde M."/>
            <person name="Spring S."/>
            <person name="Goker M."/>
            <person name="Woyke T."/>
            <person name="Bristow J."/>
            <person name="Eisen J.A."/>
            <person name="Markowitz V."/>
            <person name="Hugenholtz P."/>
            <person name="Kyrpides N.C."/>
            <person name="Klenk H.P."/>
            <person name="Land M."/>
        </authorList>
    </citation>
    <scope>NUCLEOTIDE SEQUENCE [LARGE SCALE GENOMIC DNA]</scope>
    <source>
        <strain evidence="5">DSM 19672 / NBRC 101217 / Yu37-1</strain>
    </source>
</reference>
<keyword evidence="2 3" id="KW-0802">TPR repeat</keyword>
<feature type="repeat" description="TPR" evidence="3">
    <location>
        <begin position="663"/>
        <end position="696"/>
    </location>
</feature>
<protein>
    <submittedName>
        <fullName evidence="4">Tetratricopeptide TPR_1 repeat-containing protein</fullName>
    </submittedName>
</protein>
<keyword evidence="5" id="KW-1185">Reference proteome</keyword>
<gene>
    <name evidence="4" type="ordered locus">Calni_1561</name>
</gene>
<dbReference type="PROSITE" id="PS50005">
    <property type="entry name" value="TPR"/>
    <property type="match status" value="1"/>
</dbReference>
<evidence type="ECO:0000256" key="1">
    <source>
        <dbReference type="ARBA" id="ARBA00022737"/>
    </source>
</evidence>
<accession>E4TF29</accession>
<dbReference type="eggNOG" id="COG2956">
    <property type="taxonomic scope" value="Bacteria"/>
</dbReference>
<dbReference type="AlphaFoldDB" id="E4TF29"/>
<organism evidence="4 5">
    <name type="scientific">Calditerrivibrio nitroreducens (strain DSM 19672 / NBRC 101217 / Yu37-1)</name>
    <dbReference type="NCBI Taxonomy" id="768670"/>
    <lineage>
        <taxon>Bacteria</taxon>
        <taxon>Pseudomonadati</taxon>
        <taxon>Deferribacterota</taxon>
        <taxon>Deferribacteres</taxon>
        <taxon>Deferribacterales</taxon>
        <taxon>Calditerrivibrionaceae</taxon>
    </lineage>
</organism>
<dbReference type="Gene3D" id="1.25.40.10">
    <property type="entry name" value="Tetratricopeptide repeat domain"/>
    <property type="match status" value="3"/>
</dbReference>